<protein>
    <recommendedName>
        <fullName evidence="4">Flagellin</fullName>
    </recommendedName>
</protein>
<dbReference type="EMBL" id="BAABKX010000015">
    <property type="protein sequence ID" value="GAA5055546.1"/>
    <property type="molecule type" value="Genomic_DNA"/>
</dbReference>
<keyword evidence="1" id="KW-0472">Membrane</keyword>
<dbReference type="Pfam" id="PF23955">
    <property type="entry name" value="DUF7284"/>
    <property type="match status" value="1"/>
</dbReference>
<keyword evidence="3" id="KW-1185">Reference proteome</keyword>
<sequence>MRETGGRAISTVFDVTLCLLLVSASAFVIVGAQSAEQISNNKRSTAESTANVLVTSTAEVNYTIRTERESLSRRNYGTFAGLLTEAAVANTTVYGSELTRTSGVFETAVENTIRERTAAGNRTSAHIVVRWRPYRNAHIRGVTSIGNSPPHDATVHAASLSVPSGLPVVRDDAVDAARRNGYRGVARVVATGIVSGLFPKHSTSIALRDRTPVADSVAGRFRRLRGRYDADSLDDGNDGDGTGTRQMLVRTMTTAVEFELRETFESPEEAARSVSVGRAELVVRTWSM</sequence>
<evidence type="ECO:0000313" key="3">
    <source>
        <dbReference type="Proteomes" id="UP001501729"/>
    </source>
</evidence>
<reference evidence="2 3" key="1">
    <citation type="journal article" date="2019" name="Int. J. Syst. Evol. Microbiol.">
        <title>The Global Catalogue of Microorganisms (GCM) 10K type strain sequencing project: providing services to taxonomists for standard genome sequencing and annotation.</title>
        <authorList>
            <consortium name="The Broad Institute Genomics Platform"/>
            <consortium name="The Broad Institute Genome Sequencing Center for Infectious Disease"/>
            <person name="Wu L."/>
            <person name="Ma J."/>
        </authorList>
    </citation>
    <scope>NUCLEOTIDE SEQUENCE [LARGE SCALE GENOMIC DNA]</scope>
    <source>
        <strain evidence="2 3">JCM 17504</strain>
    </source>
</reference>
<organism evidence="2 3">
    <name type="scientific">Haladaptatus pallidirubidus</name>
    <dbReference type="NCBI Taxonomy" id="1008152"/>
    <lineage>
        <taxon>Archaea</taxon>
        <taxon>Methanobacteriati</taxon>
        <taxon>Methanobacteriota</taxon>
        <taxon>Stenosarchaea group</taxon>
        <taxon>Halobacteria</taxon>
        <taxon>Halobacteriales</taxon>
        <taxon>Haladaptataceae</taxon>
        <taxon>Haladaptatus</taxon>
    </lineage>
</organism>
<proteinExistence type="predicted"/>
<dbReference type="AlphaFoldDB" id="A0AAV3UKN7"/>
<keyword evidence="1" id="KW-1133">Transmembrane helix</keyword>
<dbReference type="GeneID" id="68614604"/>
<dbReference type="InterPro" id="IPR055708">
    <property type="entry name" value="DUF7284"/>
</dbReference>
<dbReference type="RefSeq" id="WP_227774406.1">
    <property type="nucleotide sequence ID" value="NZ_BAABKX010000015.1"/>
</dbReference>
<accession>A0AAV3UKN7</accession>
<evidence type="ECO:0000256" key="1">
    <source>
        <dbReference type="SAM" id="Phobius"/>
    </source>
</evidence>
<feature type="transmembrane region" description="Helical" evidence="1">
    <location>
        <begin position="12"/>
        <end position="32"/>
    </location>
</feature>
<comment type="caution">
    <text evidence="2">The sequence shown here is derived from an EMBL/GenBank/DDBJ whole genome shotgun (WGS) entry which is preliminary data.</text>
</comment>
<name>A0AAV3UKN7_9EURY</name>
<keyword evidence="1" id="KW-0812">Transmembrane</keyword>
<evidence type="ECO:0000313" key="2">
    <source>
        <dbReference type="EMBL" id="GAA5055546.1"/>
    </source>
</evidence>
<gene>
    <name evidence="2" type="ORF">GCM10025751_35330</name>
</gene>
<evidence type="ECO:0008006" key="4">
    <source>
        <dbReference type="Google" id="ProtNLM"/>
    </source>
</evidence>
<dbReference type="Proteomes" id="UP001501729">
    <property type="component" value="Unassembled WGS sequence"/>
</dbReference>